<dbReference type="EMBL" id="JBHRSU010000027">
    <property type="protein sequence ID" value="MFC3100795.1"/>
    <property type="molecule type" value="Genomic_DNA"/>
</dbReference>
<evidence type="ECO:0000313" key="5">
    <source>
        <dbReference type="Proteomes" id="UP001595378"/>
    </source>
</evidence>
<organism evidence="4 5">
    <name type="scientific">Alteraurantiacibacter lauratis</name>
    <dbReference type="NCBI Taxonomy" id="2054627"/>
    <lineage>
        <taxon>Bacteria</taxon>
        <taxon>Pseudomonadati</taxon>
        <taxon>Pseudomonadota</taxon>
        <taxon>Alphaproteobacteria</taxon>
        <taxon>Sphingomonadales</taxon>
        <taxon>Erythrobacteraceae</taxon>
        <taxon>Alteraurantiacibacter</taxon>
    </lineage>
</organism>
<dbReference type="EC" id="2.3.1.-" evidence="4"/>
<keyword evidence="2 4" id="KW-0012">Acyltransferase</keyword>
<gene>
    <name evidence="4" type="ORF">ACFODK_07840</name>
</gene>
<evidence type="ECO:0000259" key="3">
    <source>
        <dbReference type="PROSITE" id="PS51186"/>
    </source>
</evidence>
<proteinExistence type="predicted"/>
<dbReference type="InterPro" id="IPR050832">
    <property type="entry name" value="Bact_Acetyltransf"/>
</dbReference>
<keyword evidence="5" id="KW-1185">Reference proteome</keyword>
<dbReference type="Pfam" id="PF00583">
    <property type="entry name" value="Acetyltransf_1"/>
    <property type="match status" value="1"/>
</dbReference>
<reference evidence="5" key="1">
    <citation type="journal article" date="2019" name="Int. J. Syst. Evol. Microbiol.">
        <title>The Global Catalogue of Microorganisms (GCM) 10K type strain sequencing project: providing services to taxonomists for standard genome sequencing and annotation.</title>
        <authorList>
            <consortium name="The Broad Institute Genomics Platform"/>
            <consortium name="The Broad Institute Genome Sequencing Center for Infectious Disease"/>
            <person name="Wu L."/>
            <person name="Ma J."/>
        </authorList>
    </citation>
    <scope>NUCLEOTIDE SEQUENCE [LARGE SCALE GENOMIC DNA]</scope>
    <source>
        <strain evidence="5">KCTC 52606</strain>
    </source>
</reference>
<dbReference type="GO" id="GO:0016746">
    <property type="term" value="F:acyltransferase activity"/>
    <property type="evidence" value="ECO:0007669"/>
    <property type="project" value="UniProtKB-KW"/>
</dbReference>
<dbReference type="CDD" id="cd04301">
    <property type="entry name" value="NAT_SF"/>
    <property type="match status" value="1"/>
</dbReference>
<dbReference type="SUPFAM" id="SSF55729">
    <property type="entry name" value="Acyl-CoA N-acyltransferases (Nat)"/>
    <property type="match status" value="1"/>
</dbReference>
<evidence type="ECO:0000256" key="2">
    <source>
        <dbReference type="ARBA" id="ARBA00023315"/>
    </source>
</evidence>
<evidence type="ECO:0000313" key="4">
    <source>
        <dbReference type="EMBL" id="MFC3100795.1"/>
    </source>
</evidence>
<protein>
    <submittedName>
        <fullName evidence="4">GNAT family N-acetyltransferase</fullName>
        <ecNumber evidence="4">2.3.1.-</ecNumber>
    </submittedName>
</protein>
<dbReference type="InterPro" id="IPR000182">
    <property type="entry name" value="GNAT_dom"/>
</dbReference>
<keyword evidence="1 4" id="KW-0808">Transferase</keyword>
<dbReference type="Proteomes" id="UP001595378">
    <property type="component" value="Unassembled WGS sequence"/>
</dbReference>
<accession>A0ABV7EFY8</accession>
<evidence type="ECO:0000256" key="1">
    <source>
        <dbReference type="ARBA" id="ARBA00022679"/>
    </source>
</evidence>
<dbReference type="PANTHER" id="PTHR43877:SF2">
    <property type="entry name" value="AMINOALKYLPHOSPHONATE N-ACETYLTRANSFERASE-RELATED"/>
    <property type="match status" value="1"/>
</dbReference>
<dbReference type="PANTHER" id="PTHR43877">
    <property type="entry name" value="AMINOALKYLPHOSPHONATE N-ACETYLTRANSFERASE-RELATED-RELATED"/>
    <property type="match status" value="1"/>
</dbReference>
<comment type="caution">
    <text evidence="4">The sequence shown here is derived from an EMBL/GenBank/DDBJ whole genome shotgun (WGS) entry which is preliminary data.</text>
</comment>
<sequence>MDALDAIMAVMEAAFDPAFGEAWNRRQVGDALAQPNTHFLLADATGKEPLAAEDAVGFTLSRQIGPEEELLLIAVMPAARGNGVGGALLARFIADAHSRGANRLFLEMRDGNPAQALYLRHGFAPVGRRPNYYRAGTSGPLDAITYLREALLK</sequence>
<dbReference type="InterPro" id="IPR016181">
    <property type="entry name" value="Acyl_CoA_acyltransferase"/>
</dbReference>
<dbReference type="PROSITE" id="PS51186">
    <property type="entry name" value="GNAT"/>
    <property type="match status" value="1"/>
</dbReference>
<name>A0ABV7EFY8_9SPHN</name>
<dbReference type="Gene3D" id="3.40.630.30">
    <property type="match status" value="1"/>
</dbReference>
<feature type="domain" description="N-acetyltransferase" evidence="3">
    <location>
        <begin position="1"/>
        <end position="148"/>
    </location>
</feature>
<dbReference type="RefSeq" id="WP_336920463.1">
    <property type="nucleotide sequence ID" value="NZ_JBANRN010000017.1"/>
</dbReference>